<dbReference type="EMBL" id="JRES01000836">
    <property type="protein sequence ID" value="KNC27877.1"/>
    <property type="molecule type" value="Genomic_DNA"/>
</dbReference>
<keyword evidence="2" id="KW-0521">NADP</keyword>
<sequence length="613" mass="70174">LQRKASDVVHDAFDVGYRHFDCAHIYRNEHEVGEAFKELLEKGKVKRDELFVTSKLWNTFHHPTMVRQACETTLNNLNLSYLDNYLIHWPMAYKDGEELYPKDENNKIIFSNVDYVDTWRAMEDLVDSGLCLSIGLSNFNISQIERVLKVARIPPANLQIECHPYLNQQKLMDFCRANDIVVTAYSSLGSPSSPYAKPGEYPILQNPIVLTLAEKHQKSPAQLLLRYQLERGNVVLPRSASKDHMIENFNILDFKLSSEDMDLLNGLDFGGRFMIMADESPQKERKSLDEVEEKSYTAPEVPKIKLNNDKEIPVIGLGTSKLQTKCKELVGDALKLGYRHIDCAEVDGNEKEIGEAIKEYIKKGLITREDIFVTSKLWNNHHTPQLVRKACEASLKKLGLSYLDCYIMHSPMAFREGDIYQPKDENDKLIYSEVDFLQTWRAMEKLVQNGLVKTLGLANFNIRQINILLEKAHIKPAVLHVECHPYLNQQILMDFCAANDIVVVAQHCLGSPSNIYRLHNKIPLTHNEKILEIAKKTKHTPAQVLIRYQIQRGNIVIATAVKRLYMRENILSVGFKLGSQAMADIDELDTGTRVYALEDCKGHPHHPFEKDLY</sequence>
<dbReference type="SUPFAM" id="SSF51430">
    <property type="entry name" value="NAD(P)-linked oxidoreductase"/>
    <property type="match status" value="2"/>
</dbReference>
<dbReference type="OMA" id="MKACQKE"/>
<feature type="domain" description="NADP-dependent oxidoreductase" evidence="4">
    <location>
        <begin position="4"/>
        <end position="266"/>
    </location>
</feature>
<feature type="non-terminal residue" evidence="5">
    <location>
        <position position="1"/>
    </location>
</feature>
<evidence type="ECO:0000256" key="2">
    <source>
        <dbReference type="ARBA" id="ARBA00022857"/>
    </source>
</evidence>
<dbReference type="Proteomes" id="UP000037069">
    <property type="component" value="Unassembled WGS sequence"/>
</dbReference>
<dbReference type="PANTHER" id="PTHR11732">
    <property type="entry name" value="ALDO/KETO REDUCTASE"/>
    <property type="match status" value="1"/>
</dbReference>
<dbReference type="InterPro" id="IPR020471">
    <property type="entry name" value="AKR"/>
</dbReference>
<dbReference type="Gene3D" id="3.20.20.100">
    <property type="entry name" value="NADP-dependent oxidoreductase domain"/>
    <property type="match status" value="2"/>
</dbReference>
<accession>A0A0L0C6M3</accession>
<evidence type="ECO:0000256" key="3">
    <source>
        <dbReference type="ARBA" id="ARBA00023002"/>
    </source>
</evidence>
<dbReference type="OrthoDB" id="416253at2759"/>
<keyword evidence="3" id="KW-0560">Oxidoreductase</keyword>
<dbReference type="FunFam" id="3.20.20.100:FF:000006">
    <property type="entry name" value="Aldo-keto reductase family 1 member A1"/>
    <property type="match status" value="2"/>
</dbReference>
<evidence type="ECO:0000256" key="1">
    <source>
        <dbReference type="ARBA" id="ARBA00007905"/>
    </source>
</evidence>
<dbReference type="InterPro" id="IPR018170">
    <property type="entry name" value="Aldo/ket_reductase_CS"/>
</dbReference>
<dbReference type="InterPro" id="IPR036812">
    <property type="entry name" value="NAD(P)_OxRdtase_dom_sf"/>
</dbReference>
<evidence type="ECO:0000259" key="4">
    <source>
        <dbReference type="Pfam" id="PF00248"/>
    </source>
</evidence>
<protein>
    <recommendedName>
        <fullName evidence="4">NADP-dependent oxidoreductase domain-containing protein</fullName>
    </recommendedName>
</protein>
<organism evidence="5 6">
    <name type="scientific">Lucilia cuprina</name>
    <name type="common">Green bottle fly</name>
    <name type="synonym">Australian sheep blowfly</name>
    <dbReference type="NCBI Taxonomy" id="7375"/>
    <lineage>
        <taxon>Eukaryota</taxon>
        <taxon>Metazoa</taxon>
        <taxon>Ecdysozoa</taxon>
        <taxon>Arthropoda</taxon>
        <taxon>Hexapoda</taxon>
        <taxon>Insecta</taxon>
        <taxon>Pterygota</taxon>
        <taxon>Neoptera</taxon>
        <taxon>Endopterygota</taxon>
        <taxon>Diptera</taxon>
        <taxon>Brachycera</taxon>
        <taxon>Muscomorpha</taxon>
        <taxon>Oestroidea</taxon>
        <taxon>Calliphoridae</taxon>
        <taxon>Luciliinae</taxon>
        <taxon>Lucilia</taxon>
    </lineage>
</organism>
<comment type="caution">
    <text evidence="5">The sequence shown here is derived from an EMBL/GenBank/DDBJ whole genome shotgun (WGS) entry which is preliminary data.</text>
</comment>
<proteinExistence type="inferred from homology"/>
<gene>
    <name evidence="5" type="ORF">FF38_03440</name>
</gene>
<feature type="domain" description="NADP-dependent oxidoreductase" evidence="4">
    <location>
        <begin position="315"/>
        <end position="589"/>
    </location>
</feature>
<dbReference type="PRINTS" id="PR00069">
    <property type="entry name" value="ALDKETRDTASE"/>
</dbReference>
<name>A0A0L0C6M3_LUCCU</name>
<dbReference type="AlphaFoldDB" id="A0A0L0C6M3"/>
<dbReference type="STRING" id="7375.A0A0L0C6M3"/>
<reference evidence="5 6" key="1">
    <citation type="journal article" date="2015" name="Nat. Commun.">
        <title>Lucilia cuprina genome unlocks parasitic fly biology to underpin future interventions.</title>
        <authorList>
            <person name="Anstead C.A."/>
            <person name="Korhonen P.K."/>
            <person name="Young N.D."/>
            <person name="Hall R.S."/>
            <person name="Jex A.R."/>
            <person name="Murali S.C."/>
            <person name="Hughes D.S."/>
            <person name="Lee S.F."/>
            <person name="Perry T."/>
            <person name="Stroehlein A.J."/>
            <person name="Ansell B.R."/>
            <person name="Breugelmans B."/>
            <person name="Hofmann A."/>
            <person name="Qu J."/>
            <person name="Dugan S."/>
            <person name="Lee S.L."/>
            <person name="Chao H."/>
            <person name="Dinh H."/>
            <person name="Han Y."/>
            <person name="Doddapaneni H.V."/>
            <person name="Worley K.C."/>
            <person name="Muzny D.M."/>
            <person name="Ioannidis P."/>
            <person name="Waterhouse R.M."/>
            <person name="Zdobnov E.M."/>
            <person name="James P.J."/>
            <person name="Bagnall N.H."/>
            <person name="Kotze A.C."/>
            <person name="Gibbs R.A."/>
            <person name="Richards S."/>
            <person name="Batterham P."/>
            <person name="Gasser R.B."/>
        </authorList>
    </citation>
    <scope>NUCLEOTIDE SEQUENCE [LARGE SCALE GENOMIC DNA]</scope>
    <source>
        <strain evidence="5 6">LS</strain>
        <tissue evidence="5">Full body</tissue>
    </source>
</reference>
<keyword evidence="6" id="KW-1185">Reference proteome</keyword>
<dbReference type="PROSITE" id="PS00798">
    <property type="entry name" value="ALDOKETO_REDUCTASE_1"/>
    <property type="match status" value="2"/>
</dbReference>
<dbReference type="Pfam" id="PF00248">
    <property type="entry name" value="Aldo_ket_red"/>
    <property type="match status" value="2"/>
</dbReference>
<evidence type="ECO:0000313" key="6">
    <source>
        <dbReference type="Proteomes" id="UP000037069"/>
    </source>
</evidence>
<dbReference type="InterPro" id="IPR023210">
    <property type="entry name" value="NADP_OxRdtase_dom"/>
</dbReference>
<comment type="similarity">
    <text evidence="1">Belongs to the aldo/keto reductase family.</text>
</comment>
<dbReference type="GO" id="GO:0016491">
    <property type="term" value="F:oxidoreductase activity"/>
    <property type="evidence" value="ECO:0007669"/>
    <property type="project" value="UniProtKB-KW"/>
</dbReference>
<evidence type="ECO:0000313" key="5">
    <source>
        <dbReference type="EMBL" id="KNC27877.1"/>
    </source>
</evidence>